<keyword evidence="1" id="KW-0560">Oxidoreductase</keyword>
<feature type="domain" description="D-isomer specific 2-hydroxyacid dehydrogenase NAD-binding" evidence="3">
    <location>
        <begin position="108"/>
        <end position="279"/>
    </location>
</feature>
<evidence type="ECO:0000313" key="4">
    <source>
        <dbReference type="EMBL" id="GLR72114.1"/>
    </source>
</evidence>
<evidence type="ECO:0000256" key="2">
    <source>
        <dbReference type="ARBA" id="ARBA00023027"/>
    </source>
</evidence>
<dbReference type="Proteomes" id="UP001156601">
    <property type="component" value="Unassembled WGS sequence"/>
</dbReference>
<keyword evidence="5" id="KW-1185">Reference proteome</keyword>
<dbReference type="PANTHER" id="PTHR43333:SF1">
    <property type="entry name" value="D-ISOMER SPECIFIC 2-HYDROXYACID DEHYDROGENASE NAD-BINDING DOMAIN-CONTAINING PROTEIN"/>
    <property type="match status" value="1"/>
</dbReference>
<gene>
    <name evidence="4" type="ORF">GCM10007852_30220</name>
</gene>
<comment type="caution">
    <text evidence="4">The sequence shown here is derived from an EMBL/GenBank/DDBJ whole genome shotgun (WGS) entry which is preliminary data.</text>
</comment>
<reference evidence="4" key="2">
    <citation type="submission" date="2023-01" db="EMBL/GenBank/DDBJ databases">
        <title>Draft genome sequence of Agaribacter marinus strain NBRC 110023.</title>
        <authorList>
            <person name="Sun Q."/>
            <person name="Mori K."/>
        </authorList>
    </citation>
    <scope>NUCLEOTIDE SEQUENCE</scope>
    <source>
        <strain evidence="4">NBRC 110023</strain>
    </source>
</reference>
<dbReference type="CDD" id="cd12164">
    <property type="entry name" value="GDH_like_2"/>
    <property type="match status" value="1"/>
</dbReference>
<dbReference type="SUPFAM" id="SSF52283">
    <property type="entry name" value="Formate/glycerate dehydrogenase catalytic domain-like"/>
    <property type="match status" value="1"/>
</dbReference>
<dbReference type="AlphaFoldDB" id="A0AA37T1C6"/>
<sequence length="314" mass="34716">MNVPIPVIGRLSPDELTTYLNLLNERLPNEQFVCASSLSANERAQCDIAVVANPEPKALEQFTSLVWVHSVWAGVENLVTHIGNKHIKIVRLVDPNLAQVMSEAVLAWTLYLHRNMPEYNKQQTQKLWRSLTYCLPHHRQVGILGLGELGKTSVQRLAQNGFNVIGWSRQQKQIDGVSCFSGEAGLNEVLLRADILISLLPLTSQTRYLLDKVNLSKLPTGSAIINFSRGAIVDIDALVHLLNDGHVSHAVLDVFDQEPLPASSDLWSHPNITILPHISAPTMAESACDIVSNNIQEYRLTGNIPPHVNALVGY</sequence>
<dbReference type="InterPro" id="IPR036291">
    <property type="entry name" value="NAD(P)-bd_dom_sf"/>
</dbReference>
<proteinExistence type="predicted"/>
<dbReference type="RefSeq" id="WP_284218476.1">
    <property type="nucleotide sequence ID" value="NZ_BSOT01000007.1"/>
</dbReference>
<name>A0AA37T1C6_9ALTE</name>
<organism evidence="4 5">
    <name type="scientific">Agaribacter marinus</name>
    <dbReference type="NCBI Taxonomy" id="1431249"/>
    <lineage>
        <taxon>Bacteria</taxon>
        <taxon>Pseudomonadati</taxon>
        <taxon>Pseudomonadota</taxon>
        <taxon>Gammaproteobacteria</taxon>
        <taxon>Alteromonadales</taxon>
        <taxon>Alteromonadaceae</taxon>
        <taxon>Agaribacter</taxon>
    </lineage>
</organism>
<dbReference type="GO" id="GO:0051287">
    <property type="term" value="F:NAD binding"/>
    <property type="evidence" value="ECO:0007669"/>
    <property type="project" value="InterPro"/>
</dbReference>
<keyword evidence="2" id="KW-0520">NAD</keyword>
<dbReference type="GO" id="GO:0016491">
    <property type="term" value="F:oxidoreductase activity"/>
    <property type="evidence" value="ECO:0007669"/>
    <property type="project" value="UniProtKB-KW"/>
</dbReference>
<dbReference type="Gene3D" id="3.40.50.720">
    <property type="entry name" value="NAD(P)-binding Rossmann-like Domain"/>
    <property type="match status" value="2"/>
</dbReference>
<dbReference type="SUPFAM" id="SSF51735">
    <property type="entry name" value="NAD(P)-binding Rossmann-fold domains"/>
    <property type="match status" value="1"/>
</dbReference>
<accession>A0AA37T1C6</accession>
<evidence type="ECO:0000256" key="1">
    <source>
        <dbReference type="ARBA" id="ARBA00023002"/>
    </source>
</evidence>
<reference evidence="4" key="1">
    <citation type="journal article" date="2014" name="Int. J. Syst. Evol. Microbiol.">
        <title>Complete genome sequence of Corynebacterium casei LMG S-19264T (=DSM 44701T), isolated from a smear-ripened cheese.</title>
        <authorList>
            <consortium name="US DOE Joint Genome Institute (JGI-PGF)"/>
            <person name="Walter F."/>
            <person name="Albersmeier A."/>
            <person name="Kalinowski J."/>
            <person name="Ruckert C."/>
        </authorList>
    </citation>
    <scope>NUCLEOTIDE SEQUENCE</scope>
    <source>
        <strain evidence="4">NBRC 110023</strain>
    </source>
</reference>
<dbReference type="EMBL" id="BSOT01000007">
    <property type="protein sequence ID" value="GLR72114.1"/>
    <property type="molecule type" value="Genomic_DNA"/>
</dbReference>
<dbReference type="PANTHER" id="PTHR43333">
    <property type="entry name" value="2-HACID_DH_C DOMAIN-CONTAINING PROTEIN"/>
    <property type="match status" value="1"/>
</dbReference>
<evidence type="ECO:0000259" key="3">
    <source>
        <dbReference type="Pfam" id="PF02826"/>
    </source>
</evidence>
<protein>
    <submittedName>
        <fullName evidence="4">Glyoxylate/hydroxypyruvate reductase A</fullName>
    </submittedName>
</protein>
<dbReference type="InterPro" id="IPR006140">
    <property type="entry name" value="D-isomer_DH_NAD-bd"/>
</dbReference>
<evidence type="ECO:0000313" key="5">
    <source>
        <dbReference type="Proteomes" id="UP001156601"/>
    </source>
</evidence>
<dbReference type="Pfam" id="PF02826">
    <property type="entry name" value="2-Hacid_dh_C"/>
    <property type="match status" value="1"/>
</dbReference>